<gene>
    <name evidence="2" type="ORF">L917_03649</name>
</gene>
<dbReference type="OrthoDB" id="124582at2759"/>
<sequence length="819" mass="92531">FPMWTAMEKTSSKQIWPFGCKGEGDDVLTTEGKTSPTISQLLERAEVDAGEYSFGGQTTLLPAIPGLFIEGIGSIPVPLTAERKDKLLAISEQVTSSSWKLRTSQVTMKNPKWVAGMRKLGDKVGDRLGFKRIKLQCELKELLVFGPGEKTDRHQENNEDGVVATIAVQLPSEHSGGELVVYRGRELQFRHDFGTAKNAAAFLPHYAVYFADAPHAREEVTSGYQLILKYSLTLPSEMKHLKEAKGDKPLSEELAEVLKQIEPEDECFALLLEGQYKEEDVRTQGTDALSKMDKTRYRALLEANSLIPEDKVLVFHIAQLCHAVQQYDGTLGAHKNPKWKAKYAFWQDYDRKDFVVWYSVDGKKYGDAVRTMYVNEIDGPSEEEAGAPTFTPTFLNPGRLTLSEIWKANGYKLYDGFSGDRMKGTVALRYAVFAWPATKNMDYTFKFANNEAAAAVLQGQECVDANSLRKFMERASEEAAKKKRLGSSRRYNREDPKLNTLSFCQMMTDLIVKAGDATLVGLLLEKFVIGVDKKIMFADGIASLTQAFEWASVKDAVLNALNTSKVKYSYSWEADESIQLILQVLKRLKRGEAQTALLEEAVKKAINFPPKILVKARCRSLLIKLTIEYGDVVILTRLVDHFKTIKPNDLNTVIKAVSEHATDLNPNDEKFAVLASIVEPRLEWLNLQLDKLDKPFSWEMPDAIFVDNARVQAFLRGPEIVMTTRGLVYFRDLQHAQRWTRHTQENASFELTAEGSGHDAFVTITKTRHLYEKQQAHVIKLKEEKELLLTNRFKDLADNRGKKRHREEDEVQDGDATME</sequence>
<dbReference type="Gene3D" id="2.60.120.620">
    <property type="entry name" value="q2cbj1_9rhob like domain"/>
    <property type="match status" value="1"/>
</dbReference>
<dbReference type="AlphaFoldDB" id="W2LQ02"/>
<protein>
    <recommendedName>
        <fullName evidence="3">Fe2OG dioxygenase domain-containing protein</fullName>
    </recommendedName>
</protein>
<dbReference type="EMBL" id="KI678332">
    <property type="protein sequence ID" value="ETL99517.1"/>
    <property type="molecule type" value="Genomic_DNA"/>
</dbReference>
<feature type="compositionally biased region" description="Acidic residues" evidence="1">
    <location>
        <begin position="809"/>
        <end position="819"/>
    </location>
</feature>
<dbReference type="PANTHER" id="PTHR33099:SF7">
    <property type="entry name" value="MYND-TYPE DOMAIN-CONTAINING PROTEIN"/>
    <property type="match status" value="1"/>
</dbReference>
<feature type="region of interest" description="Disordered" evidence="1">
    <location>
        <begin position="799"/>
        <end position="819"/>
    </location>
</feature>
<dbReference type="Proteomes" id="UP000054423">
    <property type="component" value="Unassembled WGS sequence"/>
</dbReference>
<accession>W2LQ02</accession>
<evidence type="ECO:0008006" key="3">
    <source>
        <dbReference type="Google" id="ProtNLM"/>
    </source>
</evidence>
<dbReference type="VEuPathDB" id="FungiDB:PPTG_19607"/>
<reference evidence="2" key="1">
    <citation type="submission" date="2013-11" db="EMBL/GenBank/DDBJ databases">
        <title>The Genome Sequence of Phytophthora parasitica CHvinca01.</title>
        <authorList>
            <consortium name="The Broad Institute Genomics Platform"/>
            <person name="Russ C."/>
            <person name="Tyler B."/>
            <person name="Panabieres F."/>
            <person name="Shan W."/>
            <person name="Tripathy S."/>
            <person name="Grunwald N."/>
            <person name="Machado M."/>
            <person name="Johnson C.S."/>
            <person name="Arredondo F."/>
            <person name="Hong C."/>
            <person name="Coffey M."/>
            <person name="Young S.K."/>
            <person name="Zeng Q."/>
            <person name="Gargeya S."/>
            <person name="Fitzgerald M."/>
            <person name="Abouelleil A."/>
            <person name="Alvarado L."/>
            <person name="Chapman S.B."/>
            <person name="Gainer-Dewar J."/>
            <person name="Goldberg J."/>
            <person name="Griggs A."/>
            <person name="Gujja S."/>
            <person name="Hansen M."/>
            <person name="Howarth C."/>
            <person name="Imamovic A."/>
            <person name="Ireland A."/>
            <person name="Larimer J."/>
            <person name="McCowan C."/>
            <person name="Murphy C."/>
            <person name="Pearson M."/>
            <person name="Poon T.W."/>
            <person name="Priest M."/>
            <person name="Roberts A."/>
            <person name="Saif S."/>
            <person name="Shea T."/>
            <person name="Sykes S."/>
            <person name="Wortman J."/>
            <person name="Nusbaum C."/>
            <person name="Birren B."/>
        </authorList>
    </citation>
    <scope>NUCLEOTIDE SEQUENCE [LARGE SCALE GENOMIC DNA]</scope>
    <source>
        <strain evidence="2">CHvinca01</strain>
    </source>
</reference>
<evidence type="ECO:0000313" key="2">
    <source>
        <dbReference type="EMBL" id="ETL99517.1"/>
    </source>
</evidence>
<organism evidence="2">
    <name type="scientific">Phytophthora nicotianae</name>
    <name type="common">Potato buckeye rot agent</name>
    <name type="synonym">Phytophthora parasitica</name>
    <dbReference type="NCBI Taxonomy" id="4792"/>
    <lineage>
        <taxon>Eukaryota</taxon>
        <taxon>Sar</taxon>
        <taxon>Stramenopiles</taxon>
        <taxon>Oomycota</taxon>
        <taxon>Peronosporomycetes</taxon>
        <taxon>Peronosporales</taxon>
        <taxon>Peronosporaceae</taxon>
        <taxon>Phytophthora</taxon>
    </lineage>
</organism>
<name>W2LQ02_PHYNI</name>
<feature type="non-terminal residue" evidence="2">
    <location>
        <position position="1"/>
    </location>
</feature>
<evidence type="ECO:0000256" key="1">
    <source>
        <dbReference type="SAM" id="MobiDB-lite"/>
    </source>
</evidence>
<dbReference type="PANTHER" id="PTHR33099">
    <property type="entry name" value="FE2OG DIOXYGENASE DOMAIN-CONTAINING PROTEIN"/>
    <property type="match status" value="1"/>
</dbReference>
<proteinExistence type="predicted"/>